<keyword evidence="2" id="KW-1185">Reference proteome</keyword>
<gene>
    <name evidence="1" type="ORF">H8Z77_03470</name>
</gene>
<reference evidence="1 2" key="1">
    <citation type="submission" date="2020-08" db="EMBL/GenBank/DDBJ databases">
        <title>Genome public.</title>
        <authorList>
            <person name="Liu C."/>
            <person name="Sun Q."/>
        </authorList>
    </citation>
    <scope>NUCLEOTIDE SEQUENCE [LARGE SCALE GENOMIC DNA]</scope>
    <source>
        <strain evidence="1 2">NSJ-27</strain>
    </source>
</reference>
<protein>
    <submittedName>
        <fullName evidence="1">Uncharacterized protein</fullName>
    </submittedName>
</protein>
<dbReference type="Proteomes" id="UP000649151">
    <property type="component" value="Unassembled WGS sequence"/>
</dbReference>
<accession>A0ABR7IPM2</accession>
<evidence type="ECO:0000313" key="1">
    <source>
        <dbReference type="EMBL" id="MBC5787084.1"/>
    </source>
</evidence>
<organism evidence="1 2">
    <name type="scientific">Clostridium facile</name>
    <dbReference type="NCBI Taxonomy" id="2763035"/>
    <lineage>
        <taxon>Bacteria</taxon>
        <taxon>Bacillati</taxon>
        <taxon>Bacillota</taxon>
        <taxon>Clostridia</taxon>
        <taxon>Eubacteriales</taxon>
        <taxon>Clostridiaceae</taxon>
        <taxon>Clostridium</taxon>
    </lineage>
</organism>
<evidence type="ECO:0000313" key="2">
    <source>
        <dbReference type="Proteomes" id="UP000649151"/>
    </source>
</evidence>
<name>A0ABR7IPM2_9CLOT</name>
<comment type="caution">
    <text evidence="1">The sequence shown here is derived from an EMBL/GenBank/DDBJ whole genome shotgun (WGS) entry which is preliminary data.</text>
</comment>
<dbReference type="RefSeq" id="WP_069988776.1">
    <property type="nucleotide sequence ID" value="NZ_JACOQK010000001.1"/>
</dbReference>
<proteinExistence type="predicted"/>
<dbReference type="EMBL" id="JACOQK010000001">
    <property type="protein sequence ID" value="MBC5787084.1"/>
    <property type="molecule type" value="Genomic_DNA"/>
</dbReference>
<sequence>MKMFYYQTEIEFEKVMNLYFMSKCSKCDGIVEVDMEHVCVNVLDKIMDIEEMPMLKCKTCGEIYYSRFAQEILCELYSELKRTGNREIYSTSRDYNKIYNYASNKNFIYDYKDYESIPGLRYDFEHSEEGFLTPVYFDKKALLYFIADLDYDVDMFSESYGYIRKNDKEGFYQYEWAVPFGFNTNEKLIFWLGDIDSMDDMSQGILKSFNVKSDHLLIDSEFYQAQMNCIPSKPIKEQQIILNKKSFITNIKKKYGIELSHLQNECELQRANVKRPVVFDEKSISEVINAFDKILIEGFSVSGLKSLYKRLYASSYDKDYDKWKSIRLIEEILRQLSNDISNEININEIISPLYILHDYRIYLDHLLSQEEQDKKRNHIANTLGVNNFSEQEKIYFEEIRRLDILFQCLVILSK</sequence>